<evidence type="ECO:0000313" key="1">
    <source>
        <dbReference type="EMBL" id="CRY98093.1"/>
    </source>
</evidence>
<keyword evidence="1" id="KW-0614">Plasmid</keyword>
<dbReference type="EMBL" id="LN854333">
    <property type="protein sequence ID" value="CRY98093.1"/>
    <property type="molecule type" value="Genomic_DNA"/>
</dbReference>
<accession>A0A0H5Q835</accession>
<reference evidence="1" key="2">
    <citation type="submission" date="2015-07" db="EMBL/GenBank/DDBJ databases">
        <title>Plasmids, circular viruses and viroids from rat gut.</title>
        <authorList>
            <person name="Jorgensen T.J."/>
            <person name="Hansen M.A."/>
            <person name="Xu Z."/>
            <person name="Tabak M.A."/>
            <person name="Sorensen S.J."/>
            <person name="Hansen L.H."/>
        </authorList>
    </citation>
    <scope>NUCLEOTIDE SEQUENCE</scope>
    <source>
        <plasmid evidence="1">pRGRH1836</plasmid>
    </source>
</reference>
<organism evidence="1">
    <name type="scientific">uncultured prokaryote</name>
    <dbReference type="NCBI Taxonomy" id="198431"/>
    <lineage>
        <taxon>unclassified sequences</taxon>
        <taxon>environmental samples</taxon>
    </lineage>
</organism>
<dbReference type="AlphaFoldDB" id="A0A0H5Q835"/>
<protein>
    <submittedName>
        <fullName evidence="1">Uncharacterized protein</fullName>
    </submittedName>
</protein>
<proteinExistence type="predicted"/>
<reference evidence="1" key="1">
    <citation type="submission" date="2015-06" db="EMBL/GenBank/DDBJ databases">
        <authorList>
            <person name="Joergensen T."/>
        </authorList>
    </citation>
    <scope>NUCLEOTIDE SEQUENCE</scope>
    <source>
        <plasmid evidence="1">pRGRH1836</plasmid>
    </source>
</reference>
<name>A0A0H5Q835_9ZZZZ</name>
<sequence>MMAKVTDVTSIDDVNNEQAIRDPSFTPRQILPWNGPGVKGFRIAGKAIFYV</sequence>
<geneLocation type="plasmid" evidence="1">
    <name>pRGRH1836</name>
</geneLocation>